<name>X1GFP8_9ZZZZ</name>
<gene>
    <name evidence="1" type="ORF">S03H2_22855</name>
</gene>
<evidence type="ECO:0000313" key="1">
    <source>
        <dbReference type="EMBL" id="GAH40434.1"/>
    </source>
</evidence>
<proteinExistence type="predicted"/>
<feature type="non-terminal residue" evidence="1">
    <location>
        <position position="1"/>
    </location>
</feature>
<organism evidence="1">
    <name type="scientific">marine sediment metagenome</name>
    <dbReference type="NCBI Taxonomy" id="412755"/>
    <lineage>
        <taxon>unclassified sequences</taxon>
        <taxon>metagenomes</taxon>
        <taxon>ecological metagenomes</taxon>
    </lineage>
</organism>
<dbReference type="EMBL" id="BARU01012378">
    <property type="protein sequence ID" value="GAH40434.1"/>
    <property type="molecule type" value="Genomic_DNA"/>
</dbReference>
<dbReference type="AlphaFoldDB" id="X1GFP8"/>
<reference evidence="1" key="1">
    <citation type="journal article" date="2014" name="Front. Microbiol.">
        <title>High frequency of phylogenetically diverse reductive dehalogenase-homologous genes in deep subseafloor sedimentary metagenomes.</title>
        <authorList>
            <person name="Kawai M."/>
            <person name="Futagami T."/>
            <person name="Toyoda A."/>
            <person name="Takaki Y."/>
            <person name="Nishi S."/>
            <person name="Hori S."/>
            <person name="Arai W."/>
            <person name="Tsubouchi T."/>
            <person name="Morono Y."/>
            <person name="Uchiyama I."/>
            <person name="Ito T."/>
            <person name="Fujiyama A."/>
            <person name="Inagaki F."/>
            <person name="Takami H."/>
        </authorList>
    </citation>
    <scope>NUCLEOTIDE SEQUENCE</scope>
    <source>
        <strain evidence="1">Expedition CK06-06</strain>
    </source>
</reference>
<sequence>KRKQRTQRFYPLLMKLVHFLEKVRQQEGLQTYWQLMERKWLLLGTQCLMVI</sequence>
<accession>X1GFP8</accession>
<comment type="caution">
    <text evidence="1">The sequence shown here is derived from an EMBL/GenBank/DDBJ whole genome shotgun (WGS) entry which is preliminary data.</text>
</comment>
<protein>
    <submittedName>
        <fullName evidence="1">Uncharacterized protein</fullName>
    </submittedName>
</protein>